<evidence type="ECO:0000256" key="1">
    <source>
        <dbReference type="SAM" id="Phobius"/>
    </source>
</evidence>
<evidence type="ECO:0000313" key="2">
    <source>
        <dbReference type="EMBL" id="PST39382.1"/>
    </source>
</evidence>
<name>A0A2T3FVV5_9FIRM</name>
<protein>
    <recommendedName>
        <fullName evidence="4">GHKL domain-containing protein</fullName>
    </recommendedName>
</protein>
<evidence type="ECO:0008006" key="4">
    <source>
        <dbReference type="Google" id="ProtNLM"/>
    </source>
</evidence>
<feature type="transmembrane region" description="Helical" evidence="1">
    <location>
        <begin position="56"/>
        <end position="73"/>
    </location>
</feature>
<keyword evidence="3" id="KW-1185">Reference proteome</keyword>
<evidence type="ECO:0000313" key="3">
    <source>
        <dbReference type="Proteomes" id="UP000240974"/>
    </source>
</evidence>
<organism evidence="2 3">
    <name type="scientific">Faecalibacillus intestinalis</name>
    <dbReference type="NCBI Taxonomy" id="1982626"/>
    <lineage>
        <taxon>Bacteria</taxon>
        <taxon>Bacillati</taxon>
        <taxon>Bacillota</taxon>
        <taxon>Erysipelotrichia</taxon>
        <taxon>Erysipelotrichales</taxon>
        <taxon>Coprobacillaceae</taxon>
        <taxon>Faecalibacillus</taxon>
    </lineage>
</organism>
<keyword evidence="1" id="KW-0472">Membrane</keyword>
<keyword evidence="1" id="KW-0812">Transmembrane</keyword>
<sequence>MTYFTLFINFIEVFLFSGFIAYTFNLNKKIRYTAIIGMINYAITNISSYYSYDGVFLTIAVLLVTIFGLIIETKTLNFKILFIPIIYNIIIILCTSISVEIVTYIFSIDISEIFLNSTIYYIACILSKILQLILSLFIYIVLDKYVITLKLKEWWIIIATEFSMIITIGLCLYSLNFGKINQMIIKSLLFLCVFSNILFYLVILVCNKNYNEKIQNAKKLQEYAFKKQKYKTIEHIKKETDILNHRMFYILWQIEWLLEKKDLSKIKETIEKYKSLLNKNQYVINSGNDIFDCLVSLKLSKCFDNNTDLKLSIAIEKNEFYDNLEFIDCLNTLIDAIILNNEDTDLSMLEINSFLVINICIKGNKDKNIKLNTAVDSLSKKYNTKTNIYFDDNSYNIRLSISITNRGEF</sequence>
<feature type="transmembrane region" description="Helical" evidence="1">
    <location>
        <begin position="119"/>
        <end position="142"/>
    </location>
</feature>
<reference evidence="2 3" key="1">
    <citation type="journal article" date="2019" name="Int. J. Syst. Evol. Microbiol.">
        <title>Faecalibacillus intestinalis gen. nov., sp. nov. and Faecalibacillus faecis sp. nov., isolated from human faeces.</title>
        <authorList>
            <person name="Seo B."/>
            <person name="Jeon K."/>
            <person name="Baek I."/>
            <person name="Lee Y.M."/>
            <person name="Baek K."/>
            <person name="Ko G."/>
        </authorList>
    </citation>
    <scope>NUCLEOTIDE SEQUENCE [LARGE SCALE GENOMIC DNA]</scope>
    <source>
        <strain evidence="2 3">SNUG30099</strain>
    </source>
</reference>
<accession>A0A2T3FVV5</accession>
<dbReference type="RefSeq" id="WP_107030371.1">
    <property type="nucleotide sequence ID" value="NZ_PYLQ01000019.1"/>
</dbReference>
<feature type="transmembrane region" description="Helical" evidence="1">
    <location>
        <begin position="6"/>
        <end position="25"/>
    </location>
</feature>
<proteinExistence type="predicted"/>
<comment type="caution">
    <text evidence="2">The sequence shown here is derived from an EMBL/GenBank/DDBJ whole genome shotgun (WGS) entry which is preliminary data.</text>
</comment>
<feature type="transmembrane region" description="Helical" evidence="1">
    <location>
        <begin position="154"/>
        <end position="175"/>
    </location>
</feature>
<dbReference type="Proteomes" id="UP000240974">
    <property type="component" value="Unassembled WGS sequence"/>
</dbReference>
<dbReference type="EMBL" id="PYLQ01000019">
    <property type="protein sequence ID" value="PST39382.1"/>
    <property type="molecule type" value="Genomic_DNA"/>
</dbReference>
<gene>
    <name evidence="2" type="ORF">C7U54_11400</name>
</gene>
<feature type="transmembrane region" description="Helical" evidence="1">
    <location>
        <begin position="187"/>
        <end position="206"/>
    </location>
</feature>
<feature type="transmembrane region" description="Helical" evidence="1">
    <location>
        <begin position="85"/>
        <end position="107"/>
    </location>
</feature>
<dbReference type="AlphaFoldDB" id="A0A2T3FVV5"/>
<keyword evidence="1" id="KW-1133">Transmembrane helix</keyword>